<dbReference type="Pfam" id="PF00877">
    <property type="entry name" value="NLPC_P60"/>
    <property type="match status" value="1"/>
</dbReference>
<dbReference type="PROSITE" id="PS51935">
    <property type="entry name" value="NLPC_P60"/>
    <property type="match status" value="1"/>
</dbReference>
<dbReference type="SUPFAM" id="SSF54001">
    <property type="entry name" value="Cysteine proteinases"/>
    <property type="match status" value="1"/>
</dbReference>
<evidence type="ECO:0000256" key="5">
    <source>
        <dbReference type="SAM" id="SignalP"/>
    </source>
</evidence>
<dbReference type="PANTHER" id="PTHR47359:SF3">
    <property type="entry name" value="NLP_P60 DOMAIN-CONTAINING PROTEIN-RELATED"/>
    <property type="match status" value="1"/>
</dbReference>
<feature type="chain" id="PRO_5040826396" evidence="5">
    <location>
        <begin position="24"/>
        <end position="203"/>
    </location>
</feature>
<dbReference type="GO" id="GO:0006508">
    <property type="term" value="P:proteolysis"/>
    <property type="evidence" value="ECO:0007669"/>
    <property type="project" value="UniProtKB-KW"/>
</dbReference>
<feature type="signal peptide" evidence="5">
    <location>
        <begin position="1"/>
        <end position="23"/>
    </location>
</feature>
<evidence type="ECO:0000313" key="8">
    <source>
        <dbReference type="Proteomes" id="UP001141629"/>
    </source>
</evidence>
<keyword evidence="4" id="KW-0788">Thiol protease</keyword>
<comment type="similarity">
    <text evidence="1">Belongs to the peptidase C40 family.</text>
</comment>
<gene>
    <name evidence="7" type="primary">ripD</name>
    <name evidence="7" type="ORF">H7K45_06830</name>
</gene>
<dbReference type="AlphaFoldDB" id="A0A9X3C002"/>
<dbReference type="InterPro" id="IPR038765">
    <property type="entry name" value="Papain-like_cys_pep_sf"/>
</dbReference>
<evidence type="ECO:0000256" key="1">
    <source>
        <dbReference type="ARBA" id="ARBA00007074"/>
    </source>
</evidence>
<evidence type="ECO:0000256" key="2">
    <source>
        <dbReference type="ARBA" id="ARBA00022670"/>
    </source>
</evidence>
<keyword evidence="8" id="KW-1185">Reference proteome</keyword>
<comment type="caution">
    <text evidence="7">The sequence shown here is derived from an EMBL/GenBank/DDBJ whole genome shotgun (WGS) entry which is preliminary data.</text>
</comment>
<dbReference type="InterPro" id="IPR000064">
    <property type="entry name" value="NLP_P60_dom"/>
</dbReference>
<evidence type="ECO:0000313" key="7">
    <source>
        <dbReference type="EMBL" id="MCV7420248.1"/>
    </source>
</evidence>
<keyword evidence="2" id="KW-0645">Protease</keyword>
<keyword evidence="5" id="KW-0732">Signal</keyword>
<dbReference type="PANTHER" id="PTHR47359">
    <property type="entry name" value="PEPTIDOGLYCAN DL-ENDOPEPTIDASE CWLO"/>
    <property type="match status" value="1"/>
</dbReference>
<dbReference type="InterPro" id="IPR051794">
    <property type="entry name" value="PG_Endopeptidase_C40"/>
</dbReference>
<dbReference type="Proteomes" id="UP001141629">
    <property type="component" value="Unassembled WGS sequence"/>
</dbReference>
<reference evidence="7" key="2">
    <citation type="journal article" date="2022" name="BMC Genomics">
        <title>Comparative genome analysis of mycobacteria focusing on tRNA and non-coding RNA.</title>
        <authorList>
            <person name="Behra P.R.K."/>
            <person name="Pettersson B.M.F."/>
            <person name="Ramesh M."/>
            <person name="Das S."/>
            <person name="Dasgupta S."/>
            <person name="Kirsebom L.A."/>
        </authorList>
    </citation>
    <scope>NUCLEOTIDE SEQUENCE</scope>
    <source>
        <strain evidence="7">DSM 44838</strain>
    </source>
</reference>
<evidence type="ECO:0000256" key="3">
    <source>
        <dbReference type="ARBA" id="ARBA00022801"/>
    </source>
</evidence>
<dbReference type="RefSeq" id="WP_263995024.1">
    <property type="nucleotide sequence ID" value="NZ_JACKVK010000004.1"/>
</dbReference>
<dbReference type="EMBL" id="JACKVK010000004">
    <property type="protein sequence ID" value="MCV7420248.1"/>
    <property type="molecule type" value="Genomic_DNA"/>
</dbReference>
<protein>
    <submittedName>
        <fullName evidence="7">NlpC/P60 family peptidoglycan-binding protein RipD</fullName>
    </submittedName>
</protein>
<feature type="domain" description="NlpC/P60" evidence="6">
    <location>
        <begin position="33"/>
        <end position="203"/>
    </location>
</feature>
<accession>A0A9X3C002</accession>
<dbReference type="NCBIfam" id="NF033743">
    <property type="entry name" value="NlpC_inact_RipD"/>
    <property type="match status" value="1"/>
</dbReference>
<name>A0A9X3C002_9MYCO</name>
<proteinExistence type="inferred from homology"/>
<evidence type="ECO:0000259" key="6">
    <source>
        <dbReference type="PROSITE" id="PS51935"/>
    </source>
</evidence>
<keyword evidence="3" id="KW-0378">Hydrolase</keyword>
<organism evidence="7 8">
    <name type="scientific">Mycobacterium yunnanensis</name>
    <dbReference type="NCBI Taxonomy" id="368477"/>
    <lineage>
        <taxon>Bacteria</taxon>
        <taxon>Bacillati</taxon>
        <taxon>Actinomycetota</taxon>
        <taxon>Actinomycetes</taxon>
        <taxon>Mycobacteriales</taxon>
        <taxon>Mycobacteriaceae</taxon>
        <taxon>Mycobacterium</taxon>
    </lineage>
</organism>
<dbReference type="GO" id="GO:0008234">
    <property type="term" value="F:cysteine-type peptidase activity"/>
    <property type="evidence" value="ECO:0007669"/>
    <property type="project" value="UniProtKB-KW"/>
</dbReference>
<reference evidence="7" key="1">
    <citation type="submission" date="2020-07" db="EMBL/GenBank/DDBJ databases">
        <authorList>
            <person name="Pettersson B.M.F."/>
            <person name="Behra P.R.K."/>
            <person name="Ramesh M."/>
            <person name="Das S."/>
            <person name="Dasgupta S."/>
            <person name="Kirsebom L.A."/>
        </authorList>
    </citation>
    <scope>NUCLEOTIDE SEQUENCE</scope>
    <source>
        <strain evidence="7">DSM 44838</strain>
    </source>
</reference>
<sequence>MRRIFAFVISFAVLVATPGLASADPYQRPARNQQAVDFIIKRALSQQGVPFAYGGGDANGPSLGRGPSVDELATEQLPNVPGAVPGSAFGTVPGTSILGAAPAPVPAPAPSVVGFDASGIIVYAFAGAGIKLPRSSGEQYRVAQKIAPSQALPGDLIFFGPDGTQSVALFVGNGQMLEATDTGIKVSPVRTANMTPYLGRIIA</sequence>
<dbReference type="Gene3D" id="3.90.1720.10">
    <property type="entry name" value="endopeptidase domain like (from Nostoc punctiforme)"/>
    <property type="match status" value="1"/>
</dbReference>
<evidence type="ECO:0000256" key="4">
    <source>
        <dbReference type="ARBA" id="ARBA00022807"/>
    </source>
</evidence>